<feature type="domain" description="Rad60/SUMO-like" evidence="2">
    <location>
        <begin position="370"/>
        <end position="442"/>
    </location>
</feature>
<evidence type="ECO:0000313" key="3">
    <source>
        <dbReference type="EMBL" id="KAH0224731.1"/>
    </source>
</evidence>
<feature type="compositionally biased region" description="Low complexity" evidence="1">
    <location>
        <begin position="17"/>
        <end position="30"/>
    </location>
</feature>
<reference evidence="3" key="1">
    <citation type="journal article" date="2021" name="J Fungi (Basel)">
        <title>Virulence traits and population genomics of the black yeast Aureobasidium melanogenum.</title>
        <authorList>
            <person name="Cernosa A."/>
            <person name="Sun X."/>
            <person name="Gostincar C."/>
            <person name="Fang C."/>
            <person name="Gunde-Cimerman N."/>
            <person name="Song Z."/>
        </authorList>
    </citation>
    <scope>NUCLEOTIDE SEQUENCE</scope>
    <source>
        <strain evidence="3">EXF-8016</strain>
    </source>
</reference>
<dbReference type="Proteomes" id="UP000767238">
    <property type="component" value="Unassembled WGS sequence"/>
</dbReference>
<name>A0A9P8KA50_AURME</name>
<dbReference type="AlphaFoldDB" id="A0A9P8KA50"/>
<gene>
    <name evidence="3" type="ORF">KCV03_g3323</name>
</gene>
<evidence type="ECO:0000259" key="2">
    <source>
        <dbReference type="Pfam" id="PF11976"/>
    </source>
</evidence>
<sequence length="443" mass="49008">MADGKPKRSLFKRPTWAAATPTAASASPDPTSKPEEPTDIFSHSHTFSELVEDRQRQRQRQRKKSDKDVLRPSQTSEAKDEESRAGKRRRISDDHGSELPTKIKSKASERKTSVQASAGSESFAIAPTPQKSRPRQETVIELLDDSDDDAPASHNNASNGDAHSNVTSLEPTPAAEANPDDDEDAVYYSDPDMREFARKAREKRRQEEQERNETGIHDPTVKLLITSPLPGTGPLIVSRKLSQNLQAVREAWLSKQSLEPSIASRVFFTHKLRRVYDVTTVRSLGVKVDSYGRIMANEPFANTDDEHAEKIHIVAVTDEAWQGLKDEKAAKDAPKPNKYLSNAAAADGRGGSTEGTPAVDGEAVVEEPLIKVTLKAKGHSDIKIKVRPSTTFVKMINAARRSFKLDDARVVHLEFDGERLEPPEGLVKDTDISDMDCIDVHIK</sequence>
<dbReference type="OrthoDB" id="3365399at2759"/>
<reference evidence="3" key="2">
    <citation type="submission" date="2021-08" db="EMBL/GenBank/DDBJ databases">
        <authorList>
            <person name="Gostincar C."/>
            <person name="Sun X."/>
            <person name="Song Z."/>
            <person name="Gunde-Cimerman N."/>
        </authorList>
    </citation>
    <scope>NUCLEOTIDE SEQUENCE</scope>
    <source>
        <strain evidence="3">EXF-8016</strain>
    </source>
</reference>
<dbReference type="Pfam" id="PF11976">
    <property type="entry name" value="Rad60-SLD"/>
    <property type="match status" value="1"/>
</dbReference>
<proteinExistence type="predicted"/>
<feature type="compositionally biased region" description="Basic and acidic residues" evidence="1">
    <location>
        <begin position="77"/>
        <end position="97"/>
    </location>
</feature>
<dbReference type="SUPFAM" id="SSF54236">
    <property type="entry name" value="Ubiquitin-like"/>
    <property type="match status" value="1"/>
</dbReference>
<comment type="caution">
    <text evidence="3">The sequence shown here is derived from an EMBL/GenBank/DDBJ whole genome shotgun (WGS) entry which is preliminary data.</text>
</comment>
<accession>A0A9P8KA50</accession>
<dbReference type="InterPro" id="IPR022617">
    <property type="entry name" value="Rad60/SUMO-like_dom"/>
</dbReference>
<dbReference type="CDD" id="cd17080">
    <property type="entry name" value="Ubl_SLD2_Esc2_like"/>
    <property type="match status" value="1"/>
</dbReference>
<evidence type="ECO:0000313" key="4">
    <source>
        <dbReference type="Proteomes" id="UP000767238"/>
    </source>
</evidence>
<organism evidence="3 4">
    <name type="scientific">Aureobasidium melanogenum</name>
    <name type="common">Aureobasidium pullulans var. melanogenum</name>
    <dbReference type="NCBI Taxonomy" id="46634"/>
    <lineage>
        <taxon>Eukaryota</taxon>
        <taxon>Fungi</taxon>
        <taxon>Dikarya</taxon>
        <taxon>Ascomycota</taxon>
        <taxon>Pezizomycotina</taxon>
        <taxon>Dothideomycetes</taxon>
        <taxon>Dothideomycetidae</taxon>
        <taxon>Dothideales</taxon>
        <taxon>Saccotheciaceae</taxon>
        <taxon>Aureobasidium</taxon>
    </lineage>
</organism>
<evidence type="ECO:0000256" key="1">
    <source>
        <dbReference type="SAM" id="MobiDB-lite"/>
    </source>
</evidence>
<dbReference type="EMBL" id="JAHFYH010000017">
    <property type="protein sequence ID" value="KAH0224731.1"/>
    <property type="molecule type" value="Genomic_DNA"/>
</dbReference>
<dbReference type="InterPro" id="IPR029071">
    <property type="entry name" value="Ubiquitin-like_domsf"/>
</dbReference>
<feature type="region of interest" description="Disordered" evidence="1">
    <location>
        <begin position="1"/>
        <end position="188"/>
    </location>
</feature>
<feature type="non-terminal residue" evidence="3">
    <location>
        <position position="1"/>
    </location>
</feature>
<dbReference type="Gene3D" id="3.10.20.90">
    <property type="entry name" value="Phosphatidylinositol 3-kinase Catalytic Subunit, Chain A, domain 1"/>
    <property type="match status" value="1"/>
</dbReference>
<protein>
    <recommendedName>
        <fullName evidence="2">Rad60/SUMO-like domain-containing protein</fullName>
    </recommendedName>
</protein>
<feature type="region of interest" description="Disordered" evidence="1">
    <location>
        <begin position="327"/>
        <end position="358"/>
    </location>
</feature>